<evidence type="ECO:0000256" key="12">
    <source>
        <dbReference type="ARBA" id="ARBA00032057"/>
    </source>
</evidence>
<gene>
    <name evidence="22" type="ordered locus">Sfum_2349</name>
</gene>
<dbReference type="SUPFAM" id="SSF81296">
    <property type="entry name" value="E set domains"/>
    <property type="match status" value="1"/>
</dbReference>
<dbReference type="SMART" id="SM00642">
    <property type="entry name" value="Aamy"/>
    <property type="match status" value="1"/>
</dbReference>
<dbReference type="InterPro" id="IPR013780">
    <property type="entry name" value="Glyco_hydro_b"/>
</dbReference>
<dbReference type="InterPro" id="IPR017853">
    <property type="entry name" value="GH"/>
</dbReference>
<dbReference type="InterPro" id="IPR004193">
    <property type="entry name" value="Glyco_hydro_13_N"/>
</dbReference>
<evidence type="ECO:0000256" key="10">
    <source>
        <dbReference type="ARBA" id="ARBA00023277"/>
    </source>
</evidence>
<organism evidence="22 23">
    <name type="scientific">Syntrophobacter fumaroxidans (strain DSM 10017 / MPOB)</name>
    <dbReference type="NCBI Taxonomy" id="335543"/>
    <lineage>
        <taxon>Bacteria</taxon>
        <taxon>Pseudomonadati</taxon>
        <taxon>Thermodesulfobacteriota</taxon>
        <taxon>Syntrophobacteria</taxon>
        <taxon>Syntrophobacterales</taxon>
        <taxon>Syntrophobacteraceae</taxon>
        <taxon>Syntrophobacter</taxon>
    </lineage>
</organism>
<evidence type="ECO:0000256" key="19">
    <source>
        <dbReference type="PIRSR" id="PIRSR006337-3"/>
    </source>
</evidence>
<evidence type="ECO:0000259" key="21">
    <source>
        <dbReference type="SMART" id="SM00642"/>
    </source>
</evidence>
<keyword evidence="23" id="KW-1185">Reference proteome</keyword>
<evidence type="ECO:0000313" key="22">
    <source>
        <dbReference type="EMBL" id="ABK18030.1"/>
    </source>
</evidence>
<dbReference type="Proteomes" id="UP000001784">
    <property type="component" value="Chromosome"/>
</dbReference>
<evidence type="ECO:0000313" key="23">
    <source>
        <dbReference type="Proteomes" id="UP000001784"/>
    </source>
</evidence>
<dbReference type="PIRSF" id="PIRSF006337">
    <property type="entry name" value="Trehalose_TreZ"/>
    <property type="match status" value="1"/>
</dbReference>
<accession>A0LKS8</accession>
<dbReference type="EC" id="3.2.1.141" evidence="15 16"/>
<comment type="catalytic activity">
    <reaction evidence="1">
        <text>Transfers a segment of a (1-&gt;4)-alpha-D-glucan chain to a primary hydroxy group in a similar glucan chain.</text>
        <dbReference type="EC" id="2.4.1.18"/>
    </reaction>
</comment>
<dbReference type="Pfam" id="PF02922">
    <property type="entry name" value="CBM_48"/>
    <property type="match status" value="1"/>
</dbReference>
<evidence type="ECO:0000256" key="14">
    <source>
        <dbReference type="ARBA" id="ARBA00034013"/>
    </source>
</evidence>
<proteinExistence type="inferred from homology"/>
<evidence type="ECO:0000256" key="2">
    <source>
        <dbReference type="ARBA" id="ARBA00002953"/>
    </source>
</evidence>
<dbReference type="Gene3D" id="1.10.10.760">
    <property type="entry name" value="E-set domains of sugar-utilizing enzymes"/>
    <property type="match status" value="1"/>
</dbReference>
<keyword evidence="8" id="KW-0808">Transferase</keyword>
<dbReference type="RefSeq" id="WP_011699199.1">
    <property type="nucleotide sequence ID" value="NC_008554.1"/>
</dbReference>
<feature type="binding site" evidence="18">
    <location>
        <begin position="257"/>
        <end position="262"/>
    </location>
    <ligand>
        <name>substrate</name>
    </ligand>
</feature>
<evidence type="ECO:0000256" key="20">
    <source>
        <dbReference type="SAM" id="MobiDB-lite"/>
    </source>
</evidence>
<feature type="region of interest" description="Disordered" evidence="20">
    <location>
        <begin position="70"/>
        <end position="92"/>
    </location>
</feature>
<dbReference type="AlphaFoldDB" id="A0LKS8"/>
<dbReference type="CAZy" id="GH13">
    <property type="family name" value="Glycoside Hydrolase Family 13"/>
</dbReference>
<dbReference type="InterPro" id="IPR006047">
    <property type="entry name" value="GH13_cat_dom"/>
</dbReference>
<dbReference type="SUPFAM" id="SSF51445">
    <property type="entry name" value="(Trans)glycosidases"/>
    <property type="match status" value="1"/>
</dbReference>
<dbReference type="InterPro" id="IPR013783">
    <property type="entry name" value="Ig-like_fold"/>
</dbReference>
<evidence type="ECO:0000256" key="15">
    <source>
        <dbReference type="NCBIfam" id="TIGR02402"/>
    </source>
</evidence>
<dbReference type="InterPro" id="IPR006048">
    <property type="entry name" value="A-amylase/branching_C"/>
</dbReference>
<dbReference type="InterPro" id="IPR014756">
    <property type="entry name" value="Ig_E-set"/>
</dbReference>
<evidence type="ECO:0000256" key="13">
    <source>
        <dbReference type="ARBA" id="ARBA00033284"/>
    </source>
</evidence>
<comment type="subcellular location">
    <subcellularLocation>
        <location evidence="3 17">Cytoplasm</location>
    </subcellularLocation>
</comment>
<dbReference type="eggNOG" id="COG0296">
    <property type="taxonomic scope" value="Bacteria"/>
</dbReference>
<dbReference type="InterPro" id="IPR044901">
    <property type="entry name" value="Trehalose_TreZ_E-set_sf"/>
</dbReference>
<dbReference type="PANTHER" id="PTHR43651:SF11">
    <property type="entry name" value="MALTO-OLIGOSYLTREHALOSE TREHALOHYDROLASE"/>
    <property type="match status" value="1"/>
</dbReference>
<feature type="active site" description="Proton donor" evidence="17">
    <location>
        <position position="296"/>
    </location>
</feature>
<evidence type="ECO:0000256" key="16">
    <source>
        <dbReference type="PIRNR" id="PIRNR006337"/>
    </source>
</evidence>
<evidence type="ECO:0000256" key="4">
    <source>
        <dbReference type="ARBA" id="ARBA00005199"/>
    </source>
</evidence>
<reference evidence="22 23" key="1">
    <citation type="submission" date="2006-10" db="EMBL/GenBank/DDBJ databases">
        <title>Complete sequence of Syntrophobacter fumaroxidans MPOB.</title>
        <authorList>
            <consortium name="US DOE Joint Genome Institute"/>
            <person name="Copeland A."/>
            <person name="Lucas S."/>
            <person name="Lapidus A."/>
            <person name="Barry K."/>
            <person name="Detter J.C."/>
            <person name="Glavina del Rio T."/>
            <person name="Hammon N."/>
            <person name="Israni S."/>
            <person name="Pitluck S."/>
            <person name="Goltsman E.G."/>
            <person name="Martinez M."/>
            <person name="Schmutz J."/>
            <person name="Larimer F."/>
            <person name="Land M."/>
            <person name="Hauser L."/>
            <person name="Kyrpides N."/>
            <person name="Kim E."/>
            <person name="Boone D.R."/>
            <person name="Brockman F."/>
            <person name="Culley D."/>
            <person name="Ferry J."/>
            <person name="Gunsalus R."/>
            <person name="McInerney M.J."/>
            <person name="Morrison M."/>
            <person name="Plugge C."/>
            <person name="Rohlin L."/>
            <person name="Scholten J."/>
            <person name="Sieber J."/>
            <person name="Stams A.J.M."/>
            <person name="Worm P."/>
            <person name="Henstra A.M."/>
            <person name="Richardson P."/>
        </authorList>
    </citation>
    <scope>NUCLEOTIDE SEQUENCE [LARGE SCALE GENOMIC DNA]</scope>
    <source>
        <strain evidence="23">DSM 10017 / MPOB</strain>
    </source>
</reference>
<evidence type="ECO:0000256" key="7">
    <source>
        <dbReference type="ARBA" id="ARBA00022490"/>
    </source>
</evidence>
<dbReference type="Gene3D" id="2.60.40.10">
    <property type="entry name" value="Immunoglobulins"/>
    <property type="match status" value="1"/>
</dbReference>
<evidence type="ECO:0000256" key="3">
    <source>
        <dbReference type="ARBA" id="ARBA00004496"/>
    </source>
</evidence>
<dbReference type="Gene3D" id="2.60.40.1180">
    <property type="entry name" value="Golgi alpha-mannosidase II"/>
    <property type="match status" value="1"/>
</dbReference>
<feature type="site" description="Transition state stabilizer" evidence="19">
    <location>
        <position position="390"/>
    </location>
</feature>
<evidence type="ECO:0000256" key="9">
    <source>
        <dbReference type="ARBA" id="ARBA00022801"/>
    </source>
</evidence>
<evidence type="ECO:0000256" key="18">
    <source>
        <dbReference type="PIRSR" id="PIRSR006337-2"/>
    </source>
</evidence>
<comment type="catalytic activity">
    <reaction evidence="14 16">
        <text>hydrolysis of (1-&gt;4)-alpha-D-glucosidic linkage in 4-alpha-D-[(1-&gt;4)-alpha-D-glucanosyl]n trehalose to yield trehalose and (1-&gt;4)-alpha-D-glucan.</text>
        <dbReference type="EC" id="3.2.1.141"/>
    </reaction>
</comment>
<name>A0LKS8_SYNFM</name>
<evidence type="ECO:0000256" key="5">
    <source>
        <dbReference type="ARBA" id="ARBA00009000"/>
    </source>
</evidence>
<dbReference type="GO" id="GO:0005992">
    <property type="term" value="P:trehalose biosynthetic process"/>
    <property type="evidence" value="ECO:0007669"/>
    <property type="project" value="UniProtKB-UniRule"/>
</dbReference>
<comment type="function">
    <text evidence="2">Catalyzes the formation of the alpha-1,6-glucosidic linkages in glycogen by scission of a 1,4-alpha-linked oligosaccharide from growing alpha-1,4-glucan chains and the subsequent attachment of the oligosaccharide to the alpha-1,6 position.</text>
</comment>
<feature type="domain" description="Glycosyl hydrolase family 13 catalytic" evidence="21">
    <location>
        <begin position="87"/>
        <end position="508"/>
    </location>
</feature>
<comment type="pathway">
    <text evidence="4 16">Glycan biosynthesis; trehalose biosynthesis.</text>
</comment>
<comment type="similarity">
    <text evidence="5">Belongs to the glycosyl hydrolase 13 family. GlgB subfamily.</text>
</comment>
<keyword evidence="7" id="KW-0963">Cytoplasm</keyword>
<feature type="binding site" evidence="18">
    <location>
        <begin position="389"/>
        <end position="394"/>
    </location>
    <ligand>
        <name>substrate</name>
    </ligand>
</feature>
<dbReference type="HOGENOM" id="CLU_020726_2_0_7"/>
<dbReference type="GO" id="GO:0005737">
    <property type="term" value="C:cytoplasm"/>
    <property type="evidence" value="ECO:0007669"/>
    <property type="project" value="UniProtKB-SubCell"/>
</dbReference>
<dbReference type="InParanoid" id="A0LKS8"/>
<keyword evidence="11 16" id="KW-0326">Glycosidase</keyword>
<dbReference type="PANTHER" id="PTHR43651">
    <property type="entry name" value="1,4-ALPHA-GLUCAN-BRANCHING ENZYME"/>
    <property type="match status" value="1"/>
</dbReference>
<evidence type="ECO:0000256" key="8">
    <source>
        <dbReference type="ARBA" id="ARBA00022679"/>
    </source>
</evidence>
<evidence type="ECO:0000256" key="11">
    <source>
        <dbReference type="ARBA" id="ARBA00023295"/>
    </source>
</evidence>
<dbReference type="KEGG" id="sfu:Sfum_2349"/>
<dbReference type="CDD" id="cd11325">
    <property type="entry name" value="AmyAc_GTHase"/>
    <property type="match status" value="1"/>
</dbReference>
<dbReference type="STRING" id="335543.Sfum_2349"/>
<dbReference type="OrthoDB" id="9800174at2"/>
<keyword evidence="10" id="KW-0119">Carbohydrate metabolism</keyword>
<dbReference type="EMBL" id="CP000478">
    <property type="protein sequence ID" value="ABK18030.1"/>
    <property type="molecule type" value="Genomic_DNA"/>
</dbReference>
<dbReference type="Pfam" id="PF00128">
    <property type="entry name" value="Alpha-amylase"/>
    <property type="match status" value="1"/>
</dbReference>
<dbReference type="Pfam" id="PF02806">
    <property type="entry name" value="Alpha-amylase_C"/>
    <property type="match status" value="1"/>
</dbReference>
<evidence type="ECO:0000256" key="6">
    <source>
        <dbReference type="ARBA" id="ARBA00015938"/>
    </source>
</evidence>
<dbReference type="NCBIfam" id="TIGR02402">
    <property type="entry name" value="trehalose_TreZ"/>
    <property type="match status" value="1"/>
</dbReference>
<dbReference type="CDD" id="cd02853">
    <property type="entry name" value="E_set_MTHase_like_N"/>
    <property type="match status" value="1"/>
</dbReference>
<keyword evidence="9 16" id="KW-0378">Hydrolase</keyword>
<protein>
    <recommendedName>
        <fullName evidence="6 15">Malto-oligosyltrehalose trehalohydrolase</fullName>
        <shortName evidence="16">MTHase</shortName>
        <ecNumber evidence="15 16">3.2.1.141</ecNumber>
    </recommendedName>
    <alternativeName>
        <fullName evidence="13 16">4-alpha-D-((1-&gt;4)-alpha-D-glucano)trehalose trehalohydrolase</fullName>
    </alternativeName>
    <alternativeName>
        <fullName evidence="12 16">Maltooligosyl trehalose trehalohydrolase</fullName>
    </alternativeName>
</protein>
<dbReference type="InterPro" id="IPR012768">
    <property type="entry name" value="Trehalose_TreZ"/>
</dbReference>
<feature type="binding site" evidence="18">
    <location>
        <begin position="321"/>
        <end position="325"/>
    </location>
    <ligand>
        <name>substrate</name>
    </ligand>
</feature>
<dbReference type="UniPathway" id="UPA00299"/>
<evidence type="ECO:0000256" key="1">
    <source>
        <dbReference type="ARBA" id="ARBA00000826"/>
    </source>
</evidence>
<dbReference type="GO" id="GO:0033942">
    <property type="term" value="F:4-alpha-D-(1-&gt;4)-alpha-D-glucanotrehalose trehalohydrolase activity"/>
    <property type="evidence" value="ECO:0007669"/>
    <property type="project" value="UniProtKB-EC"/>
</dbReference>
<sequence>MQIGANYGADGRCVFAVWAPGRKRVELKLHGSEEAFIPLRGEDRGYWRVALENILPGALYTYRLDGRVERPDPASHSQPQGVHGPSQIVDHGDFSWQDDDWRGIEPSRMILYEFHPGTFTPEGSLDAVIPRLDALREMGINTLEIMPVSQFPGDRNWGYDGVYPFAVQSSYGGPRSLKRLVNACHERGMAVILDVVYNHLGPEGNYLRDFGPYFTDKYKTPWGQAINLDDAYSDEVRNFFIQNVLFWLSAYHLDGLRLDAVHALVDMSARPFLQELAETVGEYSRRTGKTHVLIAESDLNDARLIAPREAGGHGLDAQWCDDFHHSLHTLLTGETTGYYADFGRVRHLVRSLRDGFVYSGDYSTFRKRRHGNSAGERRADQFVVFAQNHDQVGNRLLGERLSQLVDFESLKLSIAVVLLSPFIPLLFMGEEYGDPAPFLYFVDHSDPDLVKAVRDGREEEFASFHWKGTVPDPVDRDTFLRSKVRWELREQGRHKTLLEFTKRLITLRRTIPALSHLSKEHLRVQGREEEKAIVMERRENTTGSRTLCIFNFNPRDICFPIGAPAPEGAWKKLLDSSEERWGGGGSRLPEELVSGRPVELMRRSVTVYMGELQP</sequence>
<feature type="active site" description="Nucleophile" evidence="17">
    <location>
        <position position="259"/>
    </location>
</feature>
<evidence type="ECO:0000256" key="17">
    <source>
        <dbReference type="PIRSR" id="PIRSR006337-1"/>
    </source>
</evidence>
<dbReference type="Gene3D" id="3.20.20.80">
    <property type="entry name" value="Glycosidases"/>
    <property type="match status" value="1"/>
</dbReference>